<dbReference type="PANTHER" id="PTHR33337:SF33">
    <property type="entry name" value="CENP-V_GFA DOMAIN-CONTAINING PROTEIN"/>
    <property type="match status" value="1"/>
</dbReference>
<protein>
    <submittedName>
        <fullName evidence="6">GFA family protein</fullName>
    </submittedName>
</protein>
<dbReference type="InterPro" id="IPR006913">
    <property type="entry name" value="CENP-V/GFA"/>
</dbReference>
<dbReference type="Gene3D" id="3.90.1590.10">
    <property type="entry name" value="glutathione-dependent formaldehyde- activating enzyme (gfa)"/>
    <property type="match status" value="1"/>
</dbReference>
<keyword evidence="3" id="KW-0862">Zinc</keyword>
<organism evidence="6 7">
    <name type="scientific">Hyphobacterium lacteum</name>
    <dbReference type="NCBI Taxonomy" id="3116575"/>
    <lineage>
        <taxon>Bacteria</taxon>
        <taxon>Pseudomonadati</taxon>
        <taxon>Pseudomonadota</taxon>
        <taxon>Alphaproteobacteria</taxon>
        <taxon>Maricaulales</taxon>
        <taxon>Maricaulaceae</taxon>
        <taxon>Hyphobacterium</taxon>
    </lineage>
</organism>
<dbReference type="PANTHER" id="PTHR33337">
    <property type="entry name" value="GFA DOMAIN-CONTAINING PROTEIN"/>
    <property type="match status" value="1"/>
</dbReference>
<evidence type="ECO:0000256" key="1">
    <source>
        <dbReference type="ARBA" id="ARBA00005495"/>
    </source>
</evidence>
<name>A0ABU7LPW4_9PROT</name>
<keyword evidence="2" id="KW-0479">Metal-binding</keyword>
<feature type="domain" description="CENP-V/GFA" evidence="5">
    <location>
        <begin position="7"/>
        <end position="113"/>
    </location>
</feature>
<evidence type="ECO:0000313" key="6">
    <source>
        <dbReference type="EMBL" id="MEE2525965.1"/>
    </source>
</evidence>
<keyword evidence="4" id="KW-0456">Lyase</keyword>
<dbReference type="SUPFAM" id="SSF51316">
    <property type="entry name" value="Mss4-like"/>
    <property type="match status" value="1"/>
</dbReference>
<dbReference type="RefSeq" id="WP_330198624.1">
    <property type="nucleotide sequence ID" value="NZ_JAZDRP010000003.1"/>
</dbReference>
<dbReference type="InterPro" id="IPR011057">
    <property type="entry name" value="Mss4-like_sf"/>
</dbReference>
<evidence type="ECO:0000256" key="4">
    <source>
        <dbReference type="ARBA" id="ARBA00023239"/>
    </source>
</evidence>
<proteinExistence type="inferred from homology"/>
<evidence type="ECO:0000256" key="2">
    <source>
        <dbReference type="ARBA" id="ARBA00022723"/>
    </source>
</evidence>
<comment type="similarity">
    <text evidence="1">Belongs to the Gfa family.</text>
</comment>
<dbReference type="PROSITE" id="PS51891">
    <property type="entry name" value="CENP_V_GFA"/>
    <property type="match status" value="1"/>
</dbReference>
<comment type="caution">
    <text evidence="6">The sequence shown here is derived from an EMBL/GenBank/DDBJ whole genome shotgun (WGS) entry which is preliminary data.</text>
</comment>
<dbReference type="Proteomes" id="UP001354971">
    <property type="component" value="Unassembled WGS sequence"/>
</dbReference>
<dbReference type="EMBL" id="JAZDRP010000003">
    <property type="protein sequence ID" value="MEE2525965.1"/>
    <property type="molecule type" value="Genomic_DNA"/>
</dbReference>
<evidence type="ECO:0000313" key="7">
    <source>
        <dbReference type="Proteomes" id="UP001354971"/>
    </source>
</evidence>
<reference evidence="6 7" key="1">
    <citation type="submission" date="2024-01" db="EMBL/GenBank/DDBJ databases">
        <title>Hyphobacterium bacterium isolated from marine sediment.</title>
        <authorList>
            <person name="Zhao S."/>
        </authorList>
    </citation>
    <scope>NUCLEOTIDE SEQUENCE [LARGE SCALE GENOMIC DNA]</scope>
    <source>
        <strain evidence="7">HN65</strain>
    </source>
</reference>
<gene>
    <name evidence="6" type="ORF">V0U79_06270</name>
</gene>
<accession>A0ABU7LPW4</accession>
<sequence length="162" mass="18028">MSDQSAHAGGCFCGAIRYRLTESPMFVHGCHCRDCQVQTGGPFAVNALIERSCVELVSGKPVRVELPTDSGQPHDIYRCPECQTAVWSDYGRREVLVFIRAMTLDAPEACPPDVHIFTRSKMPFIDLPNGAKAFEVFYDMQAEWPAASLARYDALKTRRLGV</sequence>
<dbReference type="Pfam" id="PF04828">
    <property type="entry name" value="GFA"/>
    <property type="match status" value="1"/>
</dbReference>
<evidence type="ECO:0000256" key="3">
    <source>
        <dbReference type="ARBA" id="ARBA00022833"/>
    </source>
</evidence>
<keyword evidence="7" id="KW-1185">Reference proteome</keyword>
<evidence type="ECO:0000259" key="5">
    <source>
        <dbReference type="PROSITE" id="PS51891"/>
    </source>
</evidence>